<dbReference type="Pfam" id="PF13873">
    <property type="entry name" value="Myb_DNA-bind_5"/>
    <property type="match status" value="1"/>
</dbReference>
<sequence length="103" mass="11573">MKTLTLLNEVEAKRHRLLGYEKRRAPRRVSILAWKEVAETVTANSTIPQTAEQCCKKLNDLTRSARIKMAHNAQEHLLTRDGGVAFRKNLNEYGEGKAAGGNQ</sequence>
<protein>
    <recommendedName>
        <fullName evidence="1">Myb/SANT-like DNA-binding domain-containing protein</fullName>
    </recommendedName>
</protein>
<keyword evidence="3" id="KW-1185">Reference proteome</keyword>
<dbReference type="InterPro" id="IPR028002">
    <property type="entry name" value="Myb_DNA-bind_5"/>
</dbReference>
<proteinExistence type="predicted"/>
<comment type="caution">
    <text evidence="2">The sequence shown here is derived from an EMBL/GenBank/DDBJ whole genome shotgun (WGS) entry which is preliminary data.</text>
</comment>
<dbReference type="STRING" id="137246.A0A401T0X2"/>
<reference evidence="2 3" key="1">
    <citation type="journal article" date="2018" name="Nat. Ecol. Evol.">
        <title>Shark genomes provide insights into elasmobranch evolution and the origin of vertebrates.</title>
        <authorList>
            <person name="Hara Y"/>
            <person name="Yamaguchi K"/>
            <person name="Onimaru K"/>
            <person name="Kadota M"/>
            <person name="Koyanagi M"/>
            <person name="Keeley SD"/>
            <person name="Tatsumi K"/>
            <person name="Tanaka K"/>
            <person name="Motone F"/>
            <person name="Kageyama Y"/>
            <person name="Nozu R"/>
            <person name="Adachi N"/>
            <person name="Nishimura O"/>
            <person name="Nakagawa R"/>
            <person name="Tanegashima C"/>
            <person name="Kiyatake I"/>
            <person name="Matsumoto R"/>
            <person name="Murakumo K"/>
            <person name="Nishida K"/>
            <person name="Terakita A"/>
            <person name="Kuratani S"/>
            <person name="Sato K"/>
            <person name="Hyodo S Kuraku.S."/>
        </authorList>
    </citation>
    <scope>NUCLEOTIDE SEQUENCE [LARGE SCALE GENOMIC DNA]</scope>
</reference>
<dbReference type="Proteomes" id="UP000287033">
    <property type="component" value="Unassembled WGS sequence"/>
</dbReference>
<dbReference type="EMBL" id="BEZZ01000804">
    <property type="protein sequence ID" value="GCC36278.1"/>
    <property type="molecule type" value="Genomic_DNA"/>
</dbReference>
<dbReference type="OrthoDB" id="9942393at2759"/>
<evidence type="ECO:0000259" key="1">
    <source>
        <dbReference type="Pfam" id="PF13873"/>
    </source>
</evidence>
<dbReference type="AlphaFoldDB" id="A0A401T0X2"/>
<evidence type="ECO:0000313" key="3">
    <source>
        <dbReference type="Proteomes" id="UP000287033"/>
    </source>
</evidence>
<accession>A0A401T0X2</accession>
<organism evidence="2 3">
    <name type="scientific">Chiloscyllium punctatum</name>
    <name type="common">Brownbanded bambooshark</name>
    <name type="synonym">Hemiscyllium punctatum</name>
    <dbReference type="NCBI Taxonomy" id="137246"/>
    <lineage>
        <taxon>Eukaryota</taxon>
        <taxon>Metazoa</taxon>
        <taxon>Chordata</taxon>
        <taxon>Craniata</taxon>
        <taxon>Vertebrata</taxon>
        <taxon>Chondrichthyes</taxon>
        <taxon>Elasmobranchii</taxon>
        <taxon>Galeomorphii</taxon>
        <taxon>Galeoidea</taxon>
        <taxon>Orectolobiformes</taxon>
        <taxon>Hemiscylliidae</taxon>
        <taxon>Chiloscyllium</taxon>
    </lineage>
</organism>
<feature type="domain" description="Myb/SANT-like DNA-binding" evidence="1">
    <location>
        <begin position="4"/>
        <end position="71"/>
    </location>
</feature>
<name>A0A401T0X2_CHIPU</name>
<gene>
    <name evidence="2" type="ORF">chiPu_0014771</name>
</gene>
<evidence type="ECO:0000313" key="2">
    <source>
        <dbReference type="EMBL" id="GCC36278.1"/>
    </source>
</evidence>